<keyword evidence="1" id="KW-1133">Transmembrane helix</keyword>
<keyword evidence="1" id="KW-0812">Transmembrane</keyword>
<gene>
    <name evidence="2" type="ORF">XCR1_1400002</name>
</gene>
<accession>W1IR92</accession>
<protein>
    <submittedName>
        <fullName evidence="2">Uncharacterized protein</fullName>
    </submittedName>
</protein>
<dbReference type="EMBL" id="CBXE010000047">
    <property type="protein sequence ID" value="CDL80156.1"/>
    <property type="molecule type" value="Genomic_DNA"/>
</dbReference>
<feature type="transmembrane region" description="Helical" evidence="1">
    <location>
        <begin position="25"/>
        <end position="46"/>
    </location>
</feature>
<sequence length="47" mass="5793">MEFYPSALKYIIDKSKHFPYDSYKVTWSLFLLYLYHKLSIYNLIILL</sequence>
<reference evidence="2 3" key="1">
    <citation type="submission" date="2013-11" db="EMBL/GenBank/DDBJ databases">
        <title>Draft genome sequence and annotation of the entomopathogenic bacterium, Xenorhabdus cabanillasi strain JM26.</title>
        <authorList>
            <person name="Gualtieri M."/>
            <person name="Ogier J.C."/>
            <person name="Pages S."/>
            <person name="Givaudan A."/>
            <person name="Gaudriault S."/>
        </authorList>
    </citation>
    <scope>NUCLEOTIDE SEQUENCE [LARGE SCALE GENOMIC DNA]</scope>
    <source>
        <strain evidence="2 3">JM26</strain>
    </source>
</reference>
<keyword evidence="1" id="KW-0472">Membrane</keyword>
<dbReference type="Proteomes" id="UP000019197">
    <property type="component" value="Unassembled WGS sequence"/>
</dbReference>
<evidence type="ECO:0000256" key="1">
    <source>
        <dbReference type="SAM" id="Phobius"/>
    </source>
</evidence>
<name>W1IR92_9GAMM</name>
<organism evidence="2 3">
    <name type="scientific">Xenorhabdus cabanillasii JM26</name>
    <dbReference type="NCBI Taxonomy" id="1427517"/>
    <lineage>
        <taxon>Bacteria</taxon>
        <taxon>Pseudomonadati</taxon>
        <taxon>Pseudomonadota</taxon>
        <taxon>Gammaproteobacteria</taxon>
        <taxon>Enterobacterales</taxon>
        <taxon>Morganellaceae</taxon>
        <taxon>Xenorhabdus</taxon>
    </lineage>
</organism>
<comment type="caution">
    <text evidence="2">The sequence shown here is derived from an EMBL/GenBank/DDBJ whole genome shotgun (WGS) entry which is preliminary data.</text>
</comment>
<proteinExistence type="predicted"/>
<evidence type="ECO:0000313" key="3">
    <source>
        <dbReference type="Proteomes" id="UP000019197"/>
    </source>
</evidence>
<dbReference type="AlphaFoldDB" id="W1IR92"/>
<evidence type="ECO:0000313" key="2">
    <source>
        <dbReference type="EMBL" id="CDL80156.1"/>
    </source>
</evidence>